<keyword evidence="3" id="KW-1185">Reference proteome</keyword>
<evidence type="ECO:0000313" key="2">
    <source>
        <dbReference type="EMBL" id="CCH58391.1"/>
    </source>
</evidence>
<dbReference type="PANTHER" id="PTHR47675:SF1">
    <property type="entry name" value="MOLYBDOPTERIN BINDING DOMAIN PROTEIN (AFU_ORTHOLOGUE AFUA_5G11210)"/>
    <property type="match status" value="1"/>
</dbReference>
<proteinExistence type="predicted"/>
<dbReference type="eggNOG" id="KOG2644">
    <property type="taxonomic scope" value="Eukaryota"/>
</dbReference>
<dbReference type="SUPFAM" id="SSF53218">
    <property type="entry name" value="Molybdenum cofactor biosynthesis proteins"/>
    <property type="match status" value="1"/>
</dbReference>
<dbReference type="HOGENOM" id="CLU_030805_0_0_1"/>
<dbReference type="InterPro" id="IPR036425">
    <property type="entry name" value="MoaB/Mog-like_dom_sf"/>
</dbReference>
<sequence>MSKIRAACIIIGDEVLNGKVTDVNSTFFAKFCFNNGIELKEIATVGDEENHIIETTQRLAKKYQFIITTGGIGPTHDDITYQSIAKSFNLPCLLNEEVKAKMMLRSKSVNKLTEKQLLDHYRMATVPTGPQVKNYFVSDDLWVPVCSIDHKVYIFPGIPQLFQRMLTGFLPMIKKIYNLKENDSSYLRFYVKTHQTESMIAQYLRELQIEASKISEDIKIGSYPHFGMGFNTVSILGSNSQEEYLRLITQRTIEKLDGEQITAKQEEEYSNQQ</sequence>
<dbReference type="PANTHER" id="PTHR47675">
    <property type="entry name" value="MOLYBDOPTERIN BINDING DOMAIN PROTEIN (AFU_ORTHOLOGUE AFUA_5G11210)"/>
    <property type="match status" value="1"/>
</dbReference>
<reference evidence="2 3" key="1">
    <citation type="journal article" date="2011" name="Proc. Natl. Acad. Sci. U.S.A.">
        <title>Evolutionary erosion of yeast sex chromosomes by mating-type switching accidents.</title>
        <authorList>
            <person name="Gordon J.L."/>
            <person name="Armisen D."/>
            <person name="Proux-Wera E."/>
            <person name="Oheigeartaigh S.S."/>
            <person name="Byrne K.P."/>
            <person name="Wolfe K.H."/>
        </authorList>
    </citation>
    <scope>NUCLEOTIDE SEQUENCE [LARGE SCALE GENOMIC DNA]</scope>
    <source>
        <strain evidence="3">ATCC 34711 / CBS 6284 / DSM 70876 / NBRC 10599 / NRRL Y-10934 / UCD 77-7</strain>
    </source>
</reference>
<evidence type="ECO:0000313" key="3">
    <source>
        <dbReference type="Proteomes" id="UP000002866"/>
    </source>
</evidence>
<dbReference type="InterPro" id="IPR001453">
    <property type="entry name" value="MoaB/Mog_dom"/>
</dbReference>
<dbReference type="GeneID" id="14493030"/>
<name>I2GW89_HENB6</name>
<dbReference type="Gene3D" id="3.40.980.10">
    <property type="entry name" value="MoaB/Mog-like domain"/>
    <property type="match status" value="1"/>
</dbReference>
<dbReference type="InParanoid" id="I2GW89"/>
<dbReference type="AlphaFoldDB" id="I2GW89"/>
<protein>
    <recommendedName>
        <fullName evidence="1">MoaB/Mog domain-containing protein</fullName>
    </recommendedName>
</protein>
<feature type="domain" description="MoaB/Mog" evidence="1">
    <location>
        <begin position="7"/>
        <end position="176"/>
    </location>
</feature>
<dbReference type="FunCoup" id="I2GW89">
    <property type="interactions" value="15"/>
</dbReference>
<dbReference type="EMBL" id="HE806316">
    <property type="protein sequence ID" value="CCH58391.1"/>
    <property type="molecule type" value="Genomic_DNA"/>
</dbReference>
<dbReference type="SMART" id="SM00852">
    <property type="entry name" value="MoCF_biosynth"/>
    <property type="match status" value="1"/>
</dbReference>
<dbReference type="KEGG" id="tbl:TBLA_0A05980"/>
<dbReference type="Proteomes" id="UP000002866">
    <property type="component" value="Chromosome 1"/>
</dbReference>
<evidence type="ECO:0000259" key="1">
    <source>
        <dbReference type="SMART" id="SM00852"/>
    </source>
</evidence>
<dbReference type="STRING" id="1071380.I2GW89"/>
<dbReference type="GO" id="GO:0042726">
    <property type="term" value="P:flavin-containing compound metabolic process"/>
    <property type="evidence" value="ECO:0007669"/>
    <property type="project" value="EnsemblFungi"/>
</dbReference>
<dbReference type="OMA" id="EGWAPGC"/>
<gene>
    <name evidence="2" type="primary">TBLA0A05980</name>
    <name evidence="2" type="ORF">TBLA_0A05980</name>
</gene>
<dbReference type="RefSeq" id="XP_004177910.1">
    <property type="nucleotide sequence ID" value="XM_004177862.1"/>
</dbReference>
<dbReference type="Pfam" id="PF00994">
    <property type="entry name" value="MoCF_biosynth"/>
    <property type="match status" value="1"/>
</dbReference>
<accession>I2GW89</accession>
<organism evidence="2 3">
    <name type="scientific">Henningerozyma blattae (strain ATCC 34711 / CBS 6284 / DSM 70876 / NBRC 10599 / NRRL Y-10934 / UCD 77-7)</name>
    <name type="common">Yeast</name>
    <name type="synonym">Tetrapisispora blattae</name>
    <dbReference type="NCBI Taxonomy" id="1071380"/>
    <lineage>
        <taxon>Eukaryota</taxon>
        <taxon>Fungi</taxon>
        <taxon>Dikarya</taxon>
        <taxon>Ascomycota</taxon>
        <taxon>Saccharomycotina</taxon>
        <taxon>Saccharomycetes</taxon>
        <taxon>Saccharomycetales</taxon>
        <taxon>Saccharomycetaceae</taxon>
        <taxon>Henningerozyma</taxon>
    </lineage>
</organism>
<dbReference type="GO" id="GO:0047884">
    <property type="term" value="F:FAD diphosphatase activity"/>
    <property type="evidence" value="ECO:0007669"/>
    <property type="project" value="EnsemblFungi"/>
</dbReference>
<dbReference type="CDD" id="cd00885">
    <property type="entry name" value="cinA"/>
    <property type="match status" value="1"/>
</dbReference>
<dbReference type="OrthoDB" id="448496at2759"/>